<protein>
    <recommendedName>
        <fullName evidence="5">Secreted protein</fullName>
    </recommendedName>
</protein>
<evidence type="ECO:0008006" key="5">
    <source>
        <dbReference type="Google" id="ProtNLM"/>
    </source>
</evidence>
<reference evidence="3 4" key="1">
    <citation type="submission" date="2023-07" db="EMBL/GenBank/DDBJ databases">
        <title>Sequencing the genomes of 1000 actinobacteria strains.</title>
        <authorList>
            <person name="Klenk H.-P."/>
        </authorList>
    </citation>
    <scope>NUCLEOTIDE SEQUENCE [LARGE SCALE GENOMIC DNA]</scope>
    <source>
        <strain evidence="3 4">DSM 40229</strain>
    </source>
</reference>
<dbReference type="Pfam" id="PF20087">
    <property type="entry name" value="DUF6479"/>
    <property type="match status" value="1"/>
</dbReference>
<proteinExistence type="predicted"/>
<dbReference type="EMBL" id="JAURUD010000001">
    <property type="protein sequence ID" value="MDP9680018.1"/>
    <property type="molecule type" value="Genomic_DNA"/>
</dbReference>
<feature type="transmembrane region" description="Helical" evidence="2">
    <location>
        <begin position="15"/>
        <end position="38"/>
    </location>
</feature>
<keyword evidence="2" id="KW-1133">Transmembrane helix</keyword>
<dbReference type="Proteomes" id="UP001231675">
    <property type="component" value="Unassembled WGS sequence"/>
</dbReference>
<feature type="compositionally biased region" description="Basic and acidic residues" evidence="1">
    <location>
        <begin position="64"/>
        <end position="88"/>
    </location>
</feature>
<feature type="region of interest" description="Disordered" evidence="1">
    <location>
        <begin position="42"/>
        <end position="119"/>
    </location>
</feature>
<dbReference type="GeneID" id="91549449"/>
<dbReference type="RefSeq" id="WP_189420622.1">
    <property type="nucleotide sequence ID" value="NZ_BMSL01000012.1"/>
</dbReference>
<keyword evidence="2" id="KW-0472">Membrane</keyword>
<gene>
    <name evidence="3" type="ORF">J2S47_000520</name>
</gene>
<name>A0ABT9L8K3_STRGD</name>
<evidence type="ECO:0000313" key="4">
    <source>
        <dbReference type="Proteomes" id="UP001231675"/>
    </source>
</evidence>
<accession>A0ABT9L8K3</accession>
<feature type="compositionally biased region" description="Pro residues" evidence="1">
    <location>
        <begin position="46"/>
        <end position="60"/>
    </location>
</feature>
<evidence type="ECO:0000256" key="1">
    <source>
        <dbReference type="SAM" id="MobiDB-lite"/>
    </source>
</evidence>
<evidence type="ECO:0000313" key="3">
    <source>
        <dbReference type="EMBL" id="MDP9680018.1"/>
    </source>
</evidence>
<feature type="compositionally biased region" description="Gly residues" evidence="1">
    <location>
        <begin position="108"/>
        <end position="119"/>
    </location>
</feature>
<keyword evidence="2" id="KW-0812">Transmembrane</keyword>
<sequence>MTSAWMDMAASNGAMSVGLIVAAFVVVALLIGAFAVGIRVKRRESPPPTPDEQPHLPPGGPVRETQETRTAEEVPRSDERMLPHDLHRQGTRSAPGQPRRRWDEGSSGSFGSGGPGGGH</sequence>
<keyword evidence="4" id="KW-1185">Reference proteome</keyword>
<organism evidence="3 4">
    <name type="scientific">Streptomyces griseoviridis</name>
    <dbReference type="NCBI Taxonomy" id="45398"/>
    <lineage>
        <taxon>Bacteria</taxon>
        <taxon>Bacillati</taxon>
        <taxon>Actinomycetota</taxon>
        <taxon>Actinomycetes</taxon>
        <taxon>Kitasatosporales</taxon>
        <taxon>Streptomycetaceae</taxon>
        <taxon>Streptomyces</taxon>
    </lineage>
</organism>
<comment type="caution">
    <text evidence="3">The sequence shown here is derived from an EMBL/GenBank/DDBJ whole genome shotgun (WGS) entry which is preliminary data.</text>
</comment>
<evidence type="ECO:0000256" key="2">
    <source>
        <dbReference type="SAM" id="Phobius"/>
    </source>
</evidence>
<dbReference type="InterPro" id="IPR045513">
    <property type="entry name" value="DUF6479"/>
</dbReference>